<evidence type="ECO:0000313" key="3">
    <source>
        <dbReference type="Proteomes" id="UP000250140"/>
    </source>
</evidence>
<protein>
    <submittedName>
        <fullName evidence="2">Uncharacterized protein</fullName>
    </submittedName>
</protein>
<feature type="compositionally biased region" description="Low complexity" evidence="1">
    <location>
        <begin position="180"/>
        <end position="201"/>
    </location>
</feature>
<proteinExistence type="predicted"/>
<dbReference type="AlphaFoldDB" id="A0A8E2JQA9"/>
<keyword evidence="3" id="KW-1185">Reference proteome</keyword>
<gene>
    <name evidence="2" type="ORF">AOQ84DRAFT_413018</name>
</gene>
<reference evidence="2 3" key="1">
    <citation type="journal article" date="2016" name="Nat. Commun.">
        <title>Ectomycorrhizal ecology is imprinted in the genome of the dominant symbiotic fungus Cenococcum geophilum.</title>
        <authorList>
            <consortium name="DOE Joint Genome Institute"/>
            <person name="Peter M."/>
            <person name="Kohler A."/>
            <person name="Ohm R.A."/>
            <person name="Kuo A."/>
            <person name="Krutzmann J."/>
            <person name="Morin E."/>
            <person name="Arend M."/>
            <person name="Barry K.W."/>
            <person name="Binder M."/>
            <person name="Choi C."/>
            <person name="Clum A."/>
            <person name="Copeland A."/>
            <person name="Grisel N."/>
            <person name="Haridas S."/>
            <person name="Kipfer T."/>
            <person name="LaButti K."/>
            <person name="Lindquist E."/>
            <person name="Lipzen A."/>
            <person name="Maire R."/>
            <person name="Meier B."/>
            <person name="Mihaltcheva S."/>
            <person name="Molinier V."/>
            <person name="Murat C."/>
            <person name="Poggeler S."/>
            <person name="Quandt C.A."/>
            <person name="Sperisen C."/>
            <person name="Tritt A."/>
            <person name="Tisserant E."/>
            <person name="Crous P.W."/>
            <person name="Henrissat B."/>
            <person name="Nehls U."/>
            <person name="Egli S."/>
            <person name="Spatafora J.W."/>
            <person name="Grigoriev I.V."/>
            <person name="Martin F.M."/>
        </authorList>
    </citation>
    <scope>NUCLEOTIDE SEQUENCE [LARGE SCALE GENOMIC DNA]</scope>
    <source>
        <strain evidence="2 3">CBS 207.34</strain>
    </source>
</reference>
<evidence type="ECO:0000256" key="1">
    <source>
        <dbReference type="SAM" id="MobiDB-lite"/>
    </source>
</evidence>
<organism evidence="2 3">
    <name type="scientific">Glonium stellatum</name>
    <dbReference type="NCBI Taxonomy" id="574774"/>
    <lineage>
        <taxon>Eukaryota</taxon>
        <taxon>Fungi</taxon>
        <taxon>Dikarya</taxon>
        <taxon>Ascomycota</taxon>
        <taxon>Pezizomycotina</taxon>
        <taxon>Dothideomycetes</taxon>
        <taxon>Pleosporomycetidae</taxon>
        <taxon>Gloniales</taxon>
        <taxon>Gloniaceae</taxon>
        <taxon>Glonium</taxon>
    </lineage>
</organism>
<dbReference type="EMBL" id="KV750235">
    <property type="protein sequence ID" value="OCL05690.1"/>
    <property type="molecule type" value="Genomic_DNA"/>
</dbReference>
<dbReference type="Proteomes" id="UP000250140">
    <property type="component" value="Unassembled WGS sequence"/>
</dbReference>
<accession>A0A8E2JQA9</accession>
<name>A0A8E2JQA9_9PEZI</name>
<sequence length="280" mass="30014">MSGQVQANPRSSGSSMQERMGDVFISPIISQENRESLGNGEGRKARLDRCSVESKMHAAGYFETPLARMFLKSFTRVGGVSKAASRCPNGCFNGCSNRYPNRHPNRCANHCPNGGGGVVSETTNDDCNWEGERVLRYRDEPVTPVTPVLCSRAPPPPLSILLTICPNPEQQQHPSAAIASHRPLSHPSRSSYPSNSPTPTSTRSFRYCCCCYCCCCCYSYSPPAHTPAAAPAATLAPTPTAAAPSLSLSLPILPSISIVYLTRLACILVPLSLLGPGESR</sequence>
<feature type="region of interest" description="Disordered" evidence="1">
    <location>
        <begin position="176"/>
        <end position="201"/>
    </location>
</feature>
<evidence type="ECO:0000313" key="2">
    <source>
        <dbReference type="EMBL" id="OCL05690.1"/>
    </source>
</evidence>